<gene>
    <name evidence="2" type="ORF">GCM10010260_67510</name>
</gene>
<organism evidence="2 3">
    <name type="scientific">Streptomyces filipinensis</name>
    <dbReference type="NCBI Taxonomy" id="66887"/>
    <lineage>
        <taxon>Bacteria</taxon>
        <taxon>Bacillati</taxon>
        <taxon>Actinomycetota</taxon>
        <taxon>Actinomycetes</taxon>
        <taxon>Kitasatosporales</taxon>
        <taxon>Streptomycetaceae</taxon>
        <taxon>Streptomyces</taxon>
    </lineage>
</organism>
<sequence length="454" mass="46434">MHSKRMTVAATALAGALLAGCGSGNGGSGSGTGQQGSGGGGGAAPVKLSVPSAYDGGKGWDQQIDWVPKDTLAEADPVATDGESVAYIIRSGSGYAVQARDGATGKVRWTSAPFRTPPVDDSNAQWAMPTPRLTAVRQGGRAYFAAWAVGQKPGDALTESQEVTQVGIYPADASGSSVKPLHQVSVPDDRPRSDFVQVRDSGTGLLITWQSSVQKSVAVDAVTGAVKRYDGDLSKVLPHCPQNCVGDTVVGVTTKGPVVSGPSGGLTVPGGWTGEDIAPKGVDGAGSGTVFGVRNGMFVAYWRQAADNGGSVWSAHDMESGRLLASTKCAESDDANPGPTVTSPNGAYIASNSVVFDVKKGKGLCLAGDSAQRTLEITALADDGTAYAVNDVYDDIDASREISTKPAAALNVRTGSRTALPKGTMAPVATLKNGAVFIQRENGSGLRVSVRQKH</sequence>
<evidence type="ECO:0000256" key="1">
    <source>
        <dbReference type="SAM" id="SignalP"/>
    </source>
</evidence>
<evidence type="ECO:0000313" key="2">
    <source>
        <dbReference type="EMBL" id="GGV18240.1"/>
    </source>
</evidence>
<dbReference type="Proteomes" id="UP000618795">
    <property type="component" value="Unassembled WGS sequence"/>
</dbReference>
<keyword evidence="3" id="KW-1185">Reference proteome</keyword>
<proteinExistence type="predicted"/>
<comment type="caution">
    <text evidence="2">The sequence shown here is derived from an EMBL/GenBank/DDBJ whole genome shotgun (WGS) entry which is preliminary data.</text>
</comment>
<reference evidence="2" key="1">
    <citation type="journal article" date="2014" name="Int. J. Syst. Evol. Microbiol.">
        <title>Complete genome sequence of Corynebacterium casei LMG S-19264T (=DSM 44701T), isolated from a smear-ripened cheese.</title>
        <authorList>
            <consortium name="US DOE Joint Genome Institute (JGI-PGF)"/>
            <person name="Walter F."/>
            <person name="Albersmeier A."/>
            <person name="Kalinowski J."/>
            <person name="Ruckert C."/>
        </authorList>
    </citation>
    <scope>NUCLEOTIDE SEQUENCE</scope>
    <source>
        <strain evidence="2">JCM 4369</strain>
    </source>
</reference>
<name>A0A918IHL9_9ACTN</name>
<accession>A0A918IHL9</accession>
<dbReference type="AlphaFoldDB" id="A0A918IHL9"/>
<dbReference type="PROSITE" id="PS51257">
    <property type="entry name" value="PROKAR_LIPOPROTEIN"/>
    <property type="match status" value="1"/>
</dbReference>
<protein>
    <recommendedName>
        <fullName evidence="4">Lipoprotein</fullName>
    </recommendedName>
</protein>
<evidence type="ECO:0000313" key="3">
    <source>
        <dbReference type="Proteomes" id="UP000618795"/>
    </source>
</evidence>
<dbReference type="EMBL" id="BMTD01000019">
    <property type="protein sequence ID" value="GGV18240.1"/>
    <property type="molecule type" value="Genomic_DNA"/>
</dbReference>
<evidence type="ECO:0008006" key="4">
    <source>
        <dbReference type="Google" id="ProtNLM"/>
    </source>
</evidence>
<reference evidence="2" key="2">
    <citation type="submission" date="2020-09" db="EMBL/GenBank/DDBJ databases">
        <authorList>
            <person name="Sun Q."/>
            <person name="Ohkuma M."/>
        </authorList>
    </citation>
    <scope>NUCLEOTIDE SEQUENCE</scope>
    <source>
        <strain evidence="2">JCM 4369</strain>
    </source>
</reference>
<feature type="signal peptide" evidence="1">
    <location>
        <begin position="1"/>
        <end position="19"/>
    </location>
</feature>
<keyword evidence="1" id="KW-0732">Signal</keyword>
<feature type="chain" id="PRO_5038953532" description="Lipoprotein" evidence="1">
    <location>
        <begin position="20"/>
        <end position="454"/>
    </location>
</feature>
<dbReference type="RefSeq" id="WP_191877265.1">
    <property type="nucleotide sequence ID" value="NZ_BMTD01000019.1"/>
</dbReference>